<accession>A0ABS1VW10</accession>
<dbReference type="EMBL" id="JAENHO010000009">
    <property type="protein sequence ID" value="MBL7258640.1"/>
    <property type="molecule type" value="Genomic_DNA"/>
</dbReference>
<name>A0ABS1VW10_9ACTN</name>
<evidence type="ECO:0000313" key="1">
    <source>
        <dbReference type="EMBL" id="MBL7258640.1"/>
    </source>
</evidence>
<evidence type="ECO:0000313" key="2">
    <source>
        <dbReference type="Proteomes" id="UP000598996"/>
    </source>
</evidence>
<dbReference type="Pfam" id="PF15956">
    <property type="entry name" value="DUF4760"/>
    <property type="match status" value="1"/>
</dbReference>
<proteinExistence type="predicted"/>
<organism evidence="1 2">
    <name type="scientific">Paractinoplanes lichenicola</name>
    <dbReference type="NCBI Taxonomy" id="2802976"/>
    <lineage>
        <taxon>Bacteria</taxon>
        <taxon>Bacillati</taxon>
        <taxon>Actinomycetota</taxon>
        <taxon>Actinomycetes</taxon>
        <taxon>Micromonosporales</taxon>
        <taxon>Micromonosporaceae</taxon>
        <taxon>Paractinoplanes</taxon>
    </lineage>
</organism>
<comment type="caution">
    <text evidence="1">The sequence shown here is derived from an EMBL/GenBank/DDBJ whole genome shotgun (WGS) entry which is preliminary data.</text>
</comment>
<reference evidence="1 2" key="1">
    <citation type="submission" date="2021-01" db="EMBL/GenBank/DDBJ databases">
        <title>Actinoplanes sp. nov. LDG1-01 isolated from lichen.</title>
        <authorList>
            <person name="Saeng-In P."/>
            <person name="Phongsopitanun W."/>
            <person name="Kanchanasin P."/>
            <person name="Yuki M."/>
            <person name="Kudo T."/>
            <person name="Ohkuma M."/>
            <person name="Tanasupawat S."/>
        </authorList>
    </citation>
    <scope>NUCLEOTIDE SEQUENCE [LARGE SCALE GENOMIC DNA]</scope>
    <source>
        <strain evidence="1 2">LDG1-01</strain>
    </source>
</reference>
<sequence>MRDLEYVEGRLAIEHDPSLGIADLPSPAKERVFNVAYYFQSLASMVIFDVVDADIVVYMMRHRVRRVWTAIEPFVLNEREHGHHKGPMFSLLEDLAVRCSEVDEEDAARKLRLRSFPRPERTRIAAAANSDAEEP</sequence>
<dbReference type="InterPro" id="IPR031876">
    <property type="entry name" value="DUF4760"/>
</dbReference>
<protein>
    <submittedName>
        <fullName evidence="1">Uncharacterized protein</fullName>
    </submittedName>
</protein>
<gene>
    <name evidence="1" type="ORF">JKJ07_30445</name>
</gene>
<dbReference type="Proteomes" id="UP000598996">
    <property type="component" value="Unassembled WGS sequence"/>
</dbReference>
<keyword evidence="2" id="KW-1185">Reference proteome</keyword>